<dbReference type="KEGG" id="dfo:Dform_00233"/>
<dbReference type="InterPro" id="IPR038071">
    <property type="entry name" value="UROD/MetE-like_sf"/>
</dbReference>
<evidence type="ECO:0000313" key="1">
    <source>
        <dbReference type="EMBL" id="APV43596.1"/>
    </source>
</evidence>
<reference evidence="2" key="1">
    <citation type="submission" date="2016-11" db="EMBL/GenBank/DDBJ databases">
        <title>Dehalogenimonas formicexedens sp. nov., a chlorinated alkane respiring bacterium isolated from contaminated groundwater.</title>
        <authorList>
            <person name="Key T.A."/>
            <person name="Bowman K.S."/>
            <person name="Lee I."/>
            <person name="Chun J."/>
            <person name="Albuquerque L."/>
            <person name="da Costa M.S."/>
            <person name="Rainey F.A."/>
            <person name="Moe W.M."/>
        </authorList>
    </citation>
    <scope>NUCLEOTIDE SEQUENCE [LARGE SCALE GENOMIC DNA]</scope>
    <source>
        <strain evidence="2">NSZ-14</strain>
    </source>
</reference>
<accession>A0A1P8F530</accession>
<dbReference type="STRING" id="1839801.Dform_00233"/>
<dbReference type="AlphaFoldDB" id="A0A1P8F530"/>
<gene>
    <name evidence="1" type="ORF">Dform_00233</name>
</gene>
<keyword evidence="2" id="KW-1185">Reference proteome</keyword>
<organism evidence="1 2">
    <name type="scientific">Dehalogenimonas formicexedens</name>
    <dbReference type="NCBI Taxonomy" id="1839801"/>
    <lineage>
        <taxon>Bacteria</taxon>
        <taxon>Bacillati</taxon>
        <taxon>Chloroflexota</taxon>
        <taxon>Dehalococcoidia</taxon>
        <taxon>Dehalococcoidales</taxon>
        <taxon>Dehalococcoidaceae</taxon>
        <taxon>Dehalogenimonas</taxon>
    </lineage>
</organism>
<dbReference type="EMBL" id="CP018258">
    <property type="protein sequence ID" value="APV43596.1"/>
    <property type="molecule type" value="Genomic_DNA"/>
</dbReference>
<dbReference type="OrthoDB" id="144815at2"/>
<sequence length="341" mass="37619">MPNTEFNLMPTIIGSMPHRDPVAACKLISRYLTELPAWPQLPMRSSRELMTAQYAEGFPGVSITEEGVSASHPEGWDHELEELYGAYITGDAAKYAISQDAAAGFYAFQTNHPEHPMGVKGQVEGPVSWGLSVKDELDTPVVYDEVLAEAAAKLLSLKVTWQEALLREISPRTVMFIDEPALTSYGSAYLPLSKEKIQSLLTEVLGAVKGIKGVHCCGNTDWTLLTDTSTDIISFDAYNYANSLALYPAEIRQFVQRGGAIAWGIMPNTIKGVEEETASSLKDRLEEAIAPFTREGLDFRTILRQSLITPSCGMAYMSEDAAEKLFETMVELTAKMRSRYL</sequence>
<dbReference type="Proteomes" id="UP000185934">
    <property type="component" value="Chromosome"/>
</dbReference>
<protein>
    <submittedName>
        <fullName evidence="1">Methionine synthase II (Cobalamin-independent)</fullName>
    </submittedName>
</protein>
<dbReference type="RefSeq" id="WP_083635301.1">
    <property type="nucleotide sequence ID" value="NZ_CP018258.1"/>
</dbReference>
<proteinExistence type="predicted"/>
<dbReference type="SUPFAM" id="SSF51726">
    <property type="entry name" value="UROD/MetE-like"/>
    <property type="match status" value="1"/>
</dbReference>
<name>A0A1P8F530_9CHLR</name>
<dbReference type="Gene3D" id="3.20.20.210">
    <property type="match status" value="1"/>
</dbReference>
<evidence type="ECO:0000313" key="2">
    <source>
        <dbReference type="Proteomes" id="UP000185934"/>
    </source>
</evidence>